<organism evidence="1">
    <name type="scientific">Ditylum brightwellii</name>
    <dbReference type="NCBI Taxonomy" id="49249"/>
    <lineage>
        <taxon>Eukaryota</taxon>
        <taxon>Sar</taxon>
        <taxon>Stramenopiles</taxon>
        <taxon>Ochrophyta</taxon>
        <taxon>Bacillariophyta</taxon>
        <taxon>Mediophyceae</taxon>
        <taxon>Lithodesmiophycidae</taxon>
        <taxon>Lithodesmiales</taxon>
        <taxon>Lithodesmiaceae</taxon>
        <taxon>Ditylum</taxon>
    </lineage>
</organism>
<name>A0A6U3NSX8_9STRA</name>
<reference evidence="1" key="1">
    <citation type="submission" date="2021-01" db="EMBL/GenBank/DDBJ databases">
        <authorList>
            <person name="Corre E."/>
            <person name="Pelletier E."/>
            <person name="Niang G."/>
            <person name="Scheremetjew M."/>
            <person name="Finn R."/>
            <person name="Kale V."/>
            <person name="Holt S."/>
            <person name="Cochrane G."/>
            <person name="Meng A."/>
            <person name="Brown T."/>
            <person name="Cohen L."/>
        </authorList>
    </citation>
    <scope>NUCLEOTIDE SEQUENCE</scope>
    <source>
        <strain evidence="1">Pop2</strain>
    </source>
</reference>
<evidence type="ECO:0000313" key="1">
    <source>
        <dbReference type="EMBL" id="CAD9314624.1"/>
    </source>
</evidence>
<protein>
    <submittedName>
        <fullName evidence="1">Uncharacterized protein</fullName>
    </submittedName>
</protein>
<proteinExistence type="predicted"/>
<accession>A0A6U3NSX8</accession>
<gene>
    <name evidence="1" type="ORF">DBRI1063_LOCUS1030</name>
</gene>
<dbReference type="AlphaFoldDB" id="A0A6U3NSX8"/>
<sequence length="110" mass="12951">MICTGGMHCFEMFQGVCQWFQYTRVQCSHNSNDPASDESLPYPVWLQFEKRRYRSGDDLYFVEYMFWAQECREQNHSRSGAFIICDDLQFGHNYKKPTNPLHSGAFGICD</sequence>
<dbReference type="EMBL" id="HBGN01001542">
    <property type="protein sequence ID" value="CAD9314624.1"/>
    <property type="molecule type" value="Transcribed_RNA"/>
</dbReference>